<evidence type="ECO:0000256" key="4">
    <source>
        <dbReference type="ARBA" id="ARBA00022989"/>
    </source>
</evidence>
<feature type="transmembrane region" description="Helical" evidence="6">
    <location>
        <begin position="278"/>
        <end position="294"/>
    </location>
</feature>
<sequence>MKNKTAPYLTGRFFDGISSGLFMMALPWVILQTPNMGTFVALVALACTVTSFILTPFFSTSIDRNSRKSLLILNQWIQSLTAAGVAIAYWLDIGNHWLLAASQLIFWVSSNFAWATNSAFTQENYSKNEYTSISGLQEVVLQTTTLGAGALGIVLLQTWGMLEFALFASIASAIAAVCYLFTPYQRNRLQQPKSPFAKQLIESIGIYRLAPRFYLFLLLSTLSYPIVTFLGKLVPIWFAENGVAGNWLAAYNVSFGAGALLTGFLISRILDTFTHRTAMQFSMLGLVVMLFGMGMSLEPIYLLVFTFGFGFINATNRIARTNLMHLTVQINQRGRVDGGMAMFATMMQSLSYVLIALLSHFQLTELGFLIAALVVLIASVIMLTISTSDLKSENDLVATN</sequence>
<feature type="transmembrane region" description="Helical" evidence="6">
    <location>
        <begin position="366"/>
        <end position="385"/>
    </location>
</feature>
<feature type="transmembrane region" description="Helical" evidence="6">
    <location>
        <begin position="164"/>
        <end position="182"/>
    </location>
</feature>
<dbReference type="EMBL" id="JAJHVV010000007">
    <property type="protein sequence ID" value="MCK6264117.1"/>
    <property type="molecule type" value="Genomic_DNA"/>
</dbReference>
<dbReference type="PANTHER" id="PTHR23513">
    <property type="entry name" value="INTEGRAL MEMBRANE EFFLUX PROTEIN-RELATED"/>
    <property type="match status" value="1"/>
</dbReference>
<dbReference type="GO" id="GO:0005886">
    <property type="term" value="C:plasma membrane"/>
    <property type="evidence" value="ECO:0007669"/>
    <property type="project" value="UniProtKB-SubCell"/>
</dbReference>
<organism evidence="7 8">
    <name type="scientific">Vibrio amylolyticus</name>
    <dbReference type="NCBI Taxonomy" id="2847292"/>
    <lineage>
        <taxon>Bacteria</taxon>
        <taxon>Pseudomonadati</taxon>
        <taxon>Pseudomonadota</taxon>
        <taxon>Gammaproteobacteria</taxon>
        <taxon>Vibrionales</taxon>
        <taxon>Vibrionaceae</taxon>
        <taxon>Vibrio</taxon>
    </lineage>
</organism>
<feature type="transmembrane region" description="Helical" evidence="6">
    <location>
        <begin position="70"/>
        <end position="91"/>
    </location>
</feature>
<evidence type="ECO:0000256" key="5">
    <source>
        <dbReference type="ARBA" id="ARBA00023136"/>
    </source>
</evidence>
<comment type="caution">
    <text evidence="7">The sequence shown here is derived from an EMBL/GenBank/DDBJ whole genome shotgun (WGS) entry which is preliminary data.</text>
</comment>
<feature type="transmembrane region" description="Helical" evidence="6">
    <location>
        <begin position="36"/>
        <end position="58"/>
    </location>
</feature>
<dbReference type="GO" id="GO:0022857">
    <property type="term" value="F:transmembrane transporter activity"/>
    <property type="evidence" value="ECO:0007669"/>
    <property type="project" value="InterPro"/>
</dbReference>
<evidence type="ECO:0000256" key="3">
    <source>
        <dbReference type="ARBA" id="ARBA00022692"/>
    </source>
</evidence>
<keyword evidence="8" id="KW-1185">Reference proteome</keyword>
<feature type="transmembrane region" description="Helical" evidence="6">
    <location>
        <begin position="213"/>
        <end position="238"/>
    </location>
</feature>
<comment type="subcellular location">
    <subcellularLocation>
        <location evidence="1">Cell membrane</location>
        <topology evidence="1">Multi-pass membrane protein</topology>
    </subcellularLocation>
</comment>
<feature type="transmembrane region" description="Helical" evidence="6">
    <location>
        <begin position="244"/>
        <end position="266"/>
    </location>
</feature>
<dbReference type="InterPro" id="IPR011701">
    <property type="entry name" value="MFS"/>
</dbReference>
<protein>
    <submittedName>
        <fullName evidence="7">MFS transporter</fullName>
    </submittedName>
</protein>
<feature type="transmembrane region" description="Helical" evidence="6">
    <location>
        <begin position="12"/>
        <end position="30"/>
    </location>
</feature>
<evidence type="ECO:0000313" key="7">
    <source>
        <dbReference type="EMBL" id="MCK6264117.1"/>
    </source>
</evidence>
<dbReference type="InterPro" id="IPR036259">
    <property type="entry name" value="MFS_trans_sf"/>
</dbReference>
<accession>A0A9X1XJ00</accession>
<keyword evidence="2" id="KW-1003">Cell membrane</keyword>
<evidence type="ECO:0000256" key="1">
    <source>
        <dbReference type="ARBA" id="ARBA00004651"/>
    </source>
</evidence>
<dbReference type="SUPFAM" id="SSF103473">
    <property type="entry name" value="MFS general substrate transporter"/>
    <property type="match status" value="1"/>
</dbReference>
<dbReference type="PANTHER" id="PTHR23513:SF11">
    <property type="entry name" value="STAPHYLOFERRIN A TRANSPORTER"/>
    <property type="match status" value="1"/>
</dbReference>
<keyword evidence="4 6" id="KW-1133">Transmembrane helix</keyword>
<evidence type="ECO:0000256" key="6">
    <source>
        <dbReference type="SAM" id="Phobius"/>
    </source>
</evidence>
<keyword evidence="5 6" id="KW-0472">Membrane</keyword>
<reference evidence="7" key="1">
    <citation type="submission" date="2021-11" db="EMBL/GenBank/DDBJ databases">
        <title>Vibrio ZSDE26 sp. nov. and Vibrio ZSDZ34 sp. nov., isolated from coastal seawater in Qingdao.</title>
        <authorList>
            <person name="Zhang P."/>
        </authorList>
    </citation>
    <scope>NUCLEOTIDE SEQUENCE</scope>
    <source>
        <strain evidence="7">ZSDE26</strain>
    </source>
</reference>
<gene>
    <name evidence="7" type="ORF">KP803_12625</name>
</gene>
<proteinExistence type="predicted"/>
<dbReference type="Gene3D" id="1.20.1250.20">
    <property type="entry name" value="MFS general substrate transporter like domains"/>
    <property type="match status" value="1"/>
</dbReference>
<dbReference type="Proteomes" id="UP001139559">
    <property type="component" value="Unassembled WGS sequence"/>
</dbReference>
<dbReference type="AlphaFoldDB" id="A0A9X1XJ00"/>
<dbReference type="RefSeq" id="WP_248009193.1">
    <property type="nucleotide sequence ID" value="NZ_JAJHVV010000007.1"/>
</dbReference>
<name>A0A9X1XJ00_9VIBR</name>
<dbReference type="CDD" id="cd06173">
    <property type="entry name" value="MFS_MefA_like"/>
    <property type="match status" value="1"/>
</dbReference>
<evidence type="ECO:0000256" key="2">
    <source>
        <dbReference type="ARBA" id="ARBA00022475"/>
    </source>
</evidence>
<dbReference type="Pfam" id="PF07690">
    <property type="entry name" value="MFS_1"/>
    <property type="match status" value="1"/>
</dbReference>
<feature type="transmembrane region" description="Helical" evidence="6">
    <location>
        <begin position="340"/>
        <end position="360"/>
    </location>
</feature>
<evidence type="ECO:0000313" key="8">
    <source>
        <dbReference type="Proteomes" id="UP001139559"/>
    </source>
</evidence>
<keyword evidence="3 6" id="KW-0812">Transmembrane</keyword>